<feature type="domain" description="NXPE C-terminal" evidence="1">
    <location>
        <begin position="34"/>
        <end position="250"/>
    </location>
</feature>
<evidence type="ECO:0000313" key="2">
    <source>
        <dbReference type="Ensembl" id="ENSACIP00000030216.1"/>
    </source>
</evidence>
<dbReference type="AlphaFoldDB" id="A0A3Q0SZB9"/>
<dbReference type="OMA" id="PERNGHI"/>
<name>A0A3Q0SZB9_AMPCI</name>
<dbReference type="Proteomes" id="UP000261340">
    <property type="component" value="Unplaced"/>
</dbReference>
<proteinExistence type="predicted"/>
<dbReference type="PANTHER" id="PTHR16165">
    <property type="entry name" value="NXPE FAMILY MEMBER"/>
    <property type="match status" value="1"/>
</dbReference>
<dbReference type="GeneTree" id="ENSGT00950000182866"/>
<organism evidence="2 3">
    <name type="scientific">Amphilophus citrinellus</name>
    <name type="common">Midas cichlid</name>
    <name type="synonym">Cichlasoma citrinellum</name>
    <dbReference type="NCBI Taxonomy" id="61819"/>
    <lineage>
        <taxon>Eukaryota</taxon>
        <taxon>Metazoa</taxon>
        <taxon>Chordata</taxon>
        <taxon>Craniata</taxon>
        <taxon>Vertebrata</taxon>
        <taxon>Euteleostomi</taxon>
        <taxon>Actinopterygii</taxon>
        <taxon>Neopterygii</taxon>
        <taxon>Teleostei</taxon>
        <taxon>Neoteleostei</taxon>
        <taxon>Acanthomorphata</taxon>
        <taxon>Ovalentaria</taxon>
        <taxon>Cichlomorphae</taxon>
        <taxon>Cichliformes</taxon>
        <taxon>Cichlidae</taxon>
        <taxon>New World cichlids</taxon>
        <taxon>Cichlasomatinae</taxon>
        <taxon>Heroini</taxon>
        <taxon>Amphilophus</taxon>
    </lineage>
</organism>
<reference evidence="2" key="2">
    <citation type="submission" date="2025-09" db="UniProtKB">
        <authorList>
            <consortium name="Ensembl"/>
        </authorList>
    </citation>
    <scope>IDENTIFICATION</scope>
</reference>
<dbReference type="PANTHER" id="PTHR16165:SF9">
    <property type="entry name" value="NXPE FAMILY MEMBER 3"/>
    <property type="match status" value="1"/>
</dbReference>
<dbReference type="Pfam" id="PF24536">
    <property type="entry name" value="NXPE4_C"/>
    <property type="match status" value="1"/>
</dbReference>
<keyword evidence="3" id="KW-1185">Reference proteome</keyword>
<dbReference type="InterPro" id="IPR057106">
    <property type="entry name" value="NXPE4_C"/>
</dbReference>
<reference evidence="2" key="1">
    <citation type="submission" date="2025-08" db="UniProtKB">
        <authorList>
            <consortium name="Ensembl"/>
        </authorList>
    </citation>
    <scope>IDENTIFICATION</scope>
</reference>
<accession>A0A3Q0SZB9</accession>
<evidence type="ECO:0000313" key="3">
    <source>
        <dbReference type="Proteomes" id="UP000261340"/>
    </source>
</evidence>
<dbReference type="Ensembl" id="ENSACIT00000031009.1">
    <property type="protein sequence ID" value="ENSACIP00000030216.1"/>
    <property type="gene ID" value="ENSACIG00000023384.1"/>
</dbReference>
<evidence type="ECO:0000259" key="1">
    <source>
        <dbReference type="Pfam" id="PF24536"/>
    </source>
</evidence>
<sequence length="251" mass="28656">MRCSANHQCHYICIDLLETENSPKQTLGGNTVRQFDTSSAITQCLKGKVVHMYGDSTIRQWYEHLNETLPDLKEFNLHSKKQSGPFMAMDYANNILVTYRVHGPPLRSTVVPAIELHYISNELDNIIGGSNTVVVLGIWAHFGTFPMEFYIRRLQNIRRAVMQLLSRAPGTQVVIRIGNPKALRHFLDASVNSDWYSLQQVKVLRAMFKGLNVHMVDSWEMVLAHHLPQELHPKPPIIKNMINVLLSFICP</sequence>
<protein>
    <recommendedName>
        <fullName evidence="1">NXPE C-terminal domain-containing protein</fullName>
    </recommendedName>
</protein>